<gene>
    <name evidence="1" type="ORF">PHAECO_LOCUS6679</name>
</gene>
<proteinExistence type="predicted"/>
<organism evidence="1 2">
    <name type="scientific">Phaedon cochleariae</name>
    <name type="common">Mustard beetle</name>
    <dbReference type="NCBI Taxonomy" id="80249"/>
    <lineage>
        <taxon>Eukaryota</taxon>
        <taxon>Metazoa</taxon>
        <taxon>Ecdysozoa</taxon>
        <taxon>Arthropoda</taxon>
        <taxon>Hexapoda</taxon>
        <taxon>Insecta</taxon>
        <taxon>Pterygota</taxon>
        <taxon>Neoptera</taxon>
        <taxon>Endopterygota</taxon>
        <taxon>Coleoptera</taxon>
        <taxon>Polyphaga</taxon>
        <taxon>Cucujiformia</taxon>
        <taxon>Chrysomeloidea</taxon>
        <taxon>Chrysomelidae</taxon>
        <taxon>Chrysomelinae</taxon>
        <taxon>Chrysomelini</taxon>
        <taxon>Phaedon</taxon>
    </lineage>
</organism>
<dbReference type="OrthoDB" id="6781468at2759"/>
<dbReference type="EMBL" id="OU896708">
    <property type="protein sequence ID" value="CAG9818855.1"/>
    <property type="molecule type" value="Genomic_DNA"/>
</dbReference>
<protein>
    <submittedName>
        <fullName evidence="1">Uncharacterized protein</fullName>
    </submittedName>
</protein>
<name>A0A9N9X2P3_PHACE</name>
<evidence type="ECO:0000313" key="1">
    <source>
        <dbReference type="EMBL" id="CAG9818855.1"/>
    </source>
</evidence>
<dbReference type="AlphaFoldDB" id="A0A9N9X2P3"/>
<accession>A0A9N9X2P3</accession>
<reference evidence="1" key="1">
    <citation type="submission" date="2022-01" db="EMBL/GenBank/DDBJ databases">
        <authorList>
            <person name="King R."/>
        </authorList>
    </citation>
    <scope>NUCLEOTIDE SEQUENCE</scope>
</reference>
<sequence length="181" mass="20515">MRLPCSHVFYKKALNDGNLYDEALVDDKFKRKIYFQHHRESMAPTPNTTGNSFTEASIPIQSTVDNTPKNILSTNEKYKKRMLVCQELASGISEYGTDNFKRQFERLKQFTNLIKDRKDFLIVELVDEANNKSIVIPLRIVDGNKAVNKDGEEVEVVAGGSVGEQANIIIKENTDQAQSMN</sequence>
<evidence type="ECO:0000313" key="2">
    <source>
        <dbReference type="Proteomes" id="UP001153737"/>
    </source>
</evidence>
<keyword evidence="2" id="KW-1185">Reference proteome</keyword>
<reference evidence="1" key="2">
    <citation type="submission" date="2022-10" db="EMBL/GenBank/DDBJ databases">
        <authorList>
            <consortium name="ENA_rothamsted_submissions"/>
            <consortium name="culmorum"/>
            <person name="King R."/>
        </authorList>
    </citation>
    <scope>NUCLEOTIDE SEQUENCE</scope>
</reference>
<dbReference type="Proteomes" id="UP001153737">
    <property type="component" value="Chromosome 2"/>
</dbReference>